<feature type="signal peptide" evidence="1">
    <location>
        <begin position="1"/>
        <end position="26"/>
    </location>
</feature>
<sequence length="146" mass="16075">MRPRYLSGFLPLGFALLAGCASPLPAHDPQMAWIDLYTTPGKTLMAERLDGQSVSDGRFYQVSPGRHELVVRFQYEVSSGGGMGQMTDPSELTCRVKVTYDDFAAGERYRLELRPQLRSALALLTDANGRLVAKTDFQGAVRCGPF</sequence>
<organism evidence="2 3">
    <name type="scientific">Pseudomonas nitroreducens</name>
    <dbReference type="NCBI Taxonomy" id="46680"/>
    <lineage>
        <taxon>Bacteria</taxon>
        <taxon>Pseudomonadati</taxon>
        <taxon>Pseudomonadota</taxon>
        <taxon>Gammaproteobacteria</taxon>
        <taxon>Pseudomonadales</taxon>
        <taxon>Pseudomonadaceae</taxon>
        <taxon>Pseudomonas</taxon>
    </lineage>
</organism>
<evidence type="ECO:0000313" key="2">
    <source>
        <dbReference type="EMBL" id="OWP48655.1"/>
    </source>
</evidence>
<feature type="chain" id="PRO_5013123062" description="DUF2057 domain-containing protein" evidence="1">
    <location>
        <begin position="27"/>
        <end position="146"/>
    </location>
</feature>
<dbReference type="eggNOG" id="ENOG5031NV2">
    <property type="taxonomic scope" value="Bacteria"/>
</dbReference>
<reference evidence="2 3" key="1">
    <citation type="submission" date="2017-06" db="EMBL/GenBank/DDBJ databases">
        <title>Draft genome of Pseudomonas nitroreducens DF05.</title>
        <authorList>
            <person name="Iyer R."/>
        </authorList>
    </citation>
    <scope>NUCLEOTIDE SEQUENCE [LARGE SCALE GENOMIC DNA]</scope>
    <source>
        <strain evidence="2 3">DF05</strain>
    </source>
</reference>
<dbReference type="PROSITE" id="PS51257">
    <property type="entry name" value="PROKAR_LIPOPROTEIN"/>
    <property type="match status" value="1"/>
</dbReference>
<evidence type="ECO:0000256" key="1">
    <source>
        <dbReference type="SAM" id="SignalP"/>
    </source>
</evidence>
<evidence type="ECO:0008006" key="4">
    <source>
        <dbReference type="Google" id="ProtNLM"/>
    </source>
</evidence>
<proteinExistence type="predicted"/>
<dbReference type="STRING" id="46680.GCA_000807755_05961"/>
<gene>
    <name evidence="2" type="ORF">CEG18_21790</name>
</gene>
<dbReference type="RefSeq" id="WP_088420582.1">
    <property type="nucleotide sequence ID" value="NZ_NJBA01000008.1"/>
</dbReference>
<comment type="caution">
    <text evidence="2">The sequence shown here is derived from an EMBL/GenBank/DDBJ whole genome shotgun (WGS) entry which is preliminary data.</text>
</comment>
<protein>
    <recommendedName>
        <fullName evidence="4">DUF2057 domain-containing protein</fullName>
    </recommendedName>
</protein>
<dbReference type="AlphaFoldDB" id="A0A246F613"/>
<evidence type="ECO:0000313" key="3">
    <source>
        <dbReference type="Proteomes" id="UP000198145"/>
    </source>
</evidence>
<keyword evidence="1" id="KW-0732">Signal</keyword>
<name>A0A246F613_PSENT</name>
<accession>A0A246F613</accession>
<dbReference type="Proteomes" id="UP000198145">
    <property type="component" value="Unassembled WGS sequence"/>
</dbReference>
<dbReference type="EMBL" id="NJBA01000008">
    <property type="protein sequence ID" value="OWP48655.1"/>
    <property type="molecule type" value="Genomic_DNA"/>
</dbReference>